<evidence type="ECO:0000313" key="2">
    <source>
        <dbReference type="EMBL" id="RLY02915.1"/>
    </source>
</evidence>
<dbReference type="AlphaFoldDB" id="A0A3L9DPH9"/>
<protein>
    <submittedName>
        <fullName evidence="2">HTH domain-containing protein</fullName>
    </submittedName>
</protein>
<dbReference type="EMBL" id="RCVM01000011">
    <property type="protein sequence ID" value="RLY02915.1"/>
    <property type="molecule type" value="Genomic_DNA"/>
</dbReference>
<comment type="caution">
    <text evidence="2">The sequence shown here is derived from an EMBL/GenBank/DDBJ whole genome shotgun (WGS) entry which is preliminary data.</text>
</comment>
<keyword evidence="3" id="KW-1185">Reference proteome</keyword>
<accession>A0A3L9DPH9</accession>
<dbReference type="OrthoDB" id="2221635at2"/>
<dbReference type="RefSeq" id="WP_121835760.1">
    <property type="nucleotide sequence ID" value="NZ_CP163513.1"/>
</dbReference>
<organism evidence="2 3">
    <name type="scientific">Streptococcus hillyeri</name>
    <dbReference type="NCBI Taxonomy" id="2282420"/>
    <lineage>
        <taxon>Bacteria</taxon>
        <taxon>Bacillati</taxon>
        <taxon>Bacillota</taxon>
        <taxon>Bacilli</taxon>
        <taxon>Lactobacillales</taxon>
        <taxon>Streptococcaceae</taxon>
        <taxon>Streptococcus</taxon>
    </lineage>
</organism>
<gene>
    <name evidence="2" type="ORF">EAF07_06375</name>
</gene>
<dbReference type="InterPro" id="IPR036388">
    <property type="entry name" value="WH-like_DNA-bd_sf"/>
</dbReference>
<dbReference type="Proteomes" id="UP000279194">
    <property type="component" value="Unassembled WGS sequence"/>
</dbReference>
<evidence type="ECO:0000313" key="3">
    <source>
        <dbReference type="Proteomes" id="UP000279194"/>
    </source>
</evidence>
<dbReference type="Gene3D" id="1.10.10.10">
    <property type="entry name" value="Winged helix-like DNA-binding domain superfamily/Winged helix DNA-binding domain"/>
    <property type="match status" value="1"/>
</dbReference>
<evidence type="ECO:0000259" key="1">
    <source>
        <dbReference type="Pfam" id="PF08280"/>
    </source>
</evidence>
<feature type="domain" description="M protein trans-acting positive regulator (MGA) HTH" evidence="1">
    <location>
        <begin position="19"/>
        <end position="46"/>
    </location>
</feature>
<proteinExistence type="predicted"/>
<reference evidence="2 3" key="1">
    <citation type="submission" date="2018-10" db="EMBL/GenBank/DDBJ databases">
        <title>Streptococcus hillyeri sp. nov., isolated from equine tracheal sample.</title>
        <authorList>
            <person name="Macfadyen A.C."/>
            <person name="Waller A."/>
            <person name="Paterson G.K."/>
        </authorList>
    </citation>
    <scope>NUCLEOTIDE SEQUENCE [LARGE SCALE GENOMIC DNA]</scope>
    <source>
        <strain evidence="2 3">28462</strain>
    </source>
</reference>
<dbReference type="InterPro" id="IPR013199">
    <property type="entry name" value="HTH_Mga_DNA-bd_dom"/>
</dbReference>
<name>A0A3L9DPH9_9STRE</name>
<sequence length="112" mass="12975">MELHGNYKRVLDLLRIGSDNAMTCKEISRLLNLTPRTVRECIRNLILKYKIPIIAKRKGNNRGYFIPSNDSELLQGIITLESQLTEEEKRLSILNEIDLQAFLNKYRGSKNV</sequence>
<dbReference type="Pfam" id="PF08280">
    <property type="entry name" value="HTH_Mga"/>
    <property type="match status" value="1"/>
</dbReference>